<dbReference type="EMBL" id="GHBY01000584">
    <property type="protein sequence ID" value="MUP40761.1"/>
    <property type="molecule type" value="Transcribed_RNA"/>
</dbReference>
<comment type="subcellular location">
    <subcellularLocation>
        <location evidence="1">Cytoplasm</location>
    </subcellularLocation>
</comment>
<evidence type="ECO:0000256" key="11">
    <source>
        <dbReference type="ARBA" id="ARBA00022840"/>
    </source>
</evidence>
<dbReference type="InterPro" id="IPR014001">
    <property type="entry name" value="Helicase_ATP-bd"/>
</dbReference>
<evidence type="ECO:0000256" key="4">
    <source>
        <dbReference type="ARBA" id="ARBA00013352"/>
    </source>
</evidence>
<dbReference type="InterPro" id="IPR013087">
    <property type="entry name" value="Znf_C2H2_type"/>
</dbReference>
<evidence type="ECO:0000256" key="6">
    <source>
        <dbReference type="ARBA" id="ARBA00022490"/>
    </source>
</evidence>
<dbReference type="InterPro" id="IPR001650">
    <property type="entry name" value="Helicase_C-like"/>
</dbReference>
<reference evidence="20" key="1">
    <citation type="submission" date="2018-11" db="EMBL/GenBank/DDBJ databases">
        <title>Venom-gland transcriptomics and venom proteomics of the Florida green centipede (Hemiscolopendra marginata) reveal sex-based variation in a centipede venom.</title>
        <authorList>
            <person name="Nystrom G.S."/>
            <person name="Ward M.J."/>
            <person name="Ellsworth S.A."/>
            <person name="Rokyta D.R."/>
        </authorList>
    </citation>
    <scope>NUCLEOTIDE SEQUENCE</scope>
    <source>
        <tissue evidence="20">Venom gland</tissue>
    </source>
</reference>
<dbReference type="FunFam" id="1.20.120.1080:FF:000081">
    <property type="entry name" value="Tudor domain containing 9"/>
    <property type="match status" value="1"/>
</dbReference>
<dbReference type="PROSITE" id="PS51192">
    <property type="entry name" value="HELICASE_ATP_BIND_1"/>
    <property type="match status" value="1"/>
</dbReference>
<name>A0A646QES9_9MYRI</name>
<keyword evidence="6" id="KW-0963">Cytoplasm</keyword>
<dbReference type="Pfam" id="PF00567">
    <property type="entry name" value="TUDOR"/>
    <property type="match status" value="1"/>
</dbReference>
<feature type="domain" description="Helicase C-terminal" evidence="19">
    <location>
        <begin position="362"/>
        <end position="544"/>
    </location>
</feature>
<dbReference type="SMART" id="SM00333">
    <property type="entry name" value="TUDOR"/>
    <property type="match status" value="1"/>
</dbReference>
<feature type="compositionally biased region" description="Polar residues" evidence="16">
    <location>
        <begin position="76"/>
        <end position="90"/>
    </location>
</feature>
<dbReference type="GO" id="GO:0003724">
    <property type="term" value="F:RNA helicase activity"/>
    <property type="evidence" value="ECO:0007669"/>
    <property type="project" value="UniProtKB-EC"/>
</dbReference>
<dbReference type="PROSITE" id="PS00028">
    <property type="entry name" value="ZINC_FINGER_C2H2_1"/>
    <property type="match status" value="1"/>
</dbReference>
<dbReference type="EC" id="3.6.4.13" evidence="3"/>
<sequence length="1457" mass="165946">MATPSDLKSNLMKDWFKLGKVIKKIEIEGSATGGLGVLPSEESKDDDTFKNQKSIKPESETDYVKQFLEQENRLYQNKTSSTDTVQASSNPDEKPLSQINEVEDLSTVGWLPTLNDLTDDLTQIYEHYDFSHQYNSRLLISKYKNDILNAIETQQVVIVEGCTGSGKTTQLPQYILDHCVQLNQHCNIIVTQPRRLAAVSIAKRVCSERGWDLGSLVGYQVGLDNKTSKDTRLSYVTTGVFLQKLIASKNMNDYTHVILDEVHERDQEMDLCLLVVRKYLRSVSRLVKVILMSAAFDVKMFCKYFATPLNGKLEEPIKVPLEGKSYPVSEHWINELSTLGPIPELDPLTPEIPQESYNLAFSLIKIFDKIEIQEQGTKIGGFAPSRGSVLVFLPGLEEISTLEKILMPEIIHHRWWIIPLHSLITVEEQSRVFEPTQPGDRKIILSTNIAESSVTVTDIKYIIDFCLTKNLFCDPETNYTSLHLEWASKANCKQRKGRAGRVSPGRVYRLITSYFYDNVLPEFIVPEMKRCPLEQVVLKVKMLDLGEPRALLALALDPPHLSEIKKAILSLKEVGALDLLSHGRLYPYDGDVTFIGKILSALPVDIHIGKLIALGFVFGCLEECIIIGAGLSLKSCFSKPFKDKLNAHKNKAAWSNGTFSDCIAILHAFTVWRNHKRKNTFKRPNGITEKSWCKKYFLQLNRLREMELLVTELTRRLERLNITPHHSHLINNEESKNILILQILVAGAFYPYYFIRSEPDEENIIRSLSGNNPFTTVMITNIPANQGILYSHDIESFFQGFGCKINLHFEQSKAFVEFTNKQLDEEEKDNEQGNENKAITITEQFRKVYLAVKMRQLQIPLHLRLYSKEELSQRMKQLELLAFKKSEEEHCLRTNRIVAVLHSPLKLVPLPTLQQTVICLFVTEVVECGHFWAHYGSNDTFKELKYLNHIINSDHSHLQPLEGSITPGSICLAPYAVGVCEYHRARIEAIRSNDVEVFFVDYGNVERVPKSSLRAIDKEKFPVLLSTPMQAFRCVLSEIKPSLNRCPLGTWTDEAKNVFIKLVGGKTLFARIYSVVQKVIHLELVYQDEHGRDTSINGLLKRQGFAEDSEEGFLSKQNHALREKYAYTQLHVPEIEEENEMCVLMEKSTITNLPHSNRIVKLYGPYSPLELQFYALTQAGRMRRVKVEPDSINSVVLDPEPQDKSARMISAAGVSSSADGMSIIARNTTLMPNIHGLPALVSLLFTPCAELRADPQYTRYTGVLCGLGYDPENSQSLYPEHDMEITFDTALDTDDLILINAIRMYIYLILKKPITEGLSPENLIIQMQNNARERLLKLLSIKRSSIKECAFKYSYKWRKVVQNRILKPHLKHEDPACEHTLHCGISLIDDGEDRNLSTEIKIEHIKELHGKASRSLQPEDILCELCKVTLTSPHQLLFHLKSSYHKELETRIFRALS</sequence>
<feature type="domain" description="Helicase ATP-binding" evidence="18">
    <location>
        <begin position="148"/>
        <end position="314"/>
    </location>
</feature>
<keyword evidence="11" id="KW-0067">ATP-binding</keyword>
<dbReference type="InterPro" id="IPR036236">
    <property type="entry name" value="Znf_C2H2_sf"/>
</dbReference>
<keyword evidence="5" id="KW-0217">Developmental protein</keyword>
<dbReference type="PROSITE" id="PS51194">
    <property type="entry name" value="HELICASE_CTER"/>
    <property type="match status" value="1"/>
</dbReference>
<dbReference type="FunFam" id="3.40.50.300:FF:000946">
    <property type="entry name" value="putative ATP-dependent RNA helicase TDRD9"/>
    <property type="match status" value="1"/>
</dbReference>
<evidence type="ECO:0000313" key="20">
    <source>
        <dbReference type="EMBL" id="MUP40761.1"/>
    </source>
</evidence>
<evidence type="ECO:0000256" key="2">
    <source>
        <dbReference type="ARBA" id="ARBA00008792"/>
    </source>
</evidence>
<dbReference type="GO" id="GO:0003723">
    <property type="term" value="F:RNA binding"/>
    <property type="evidence" value="ECO:0007669"/>
    <property type="project" value="TreeGrafter"/>
</dbReference>
<evidence type="ECO:0000259" key="18">
    <source>
        <dbReference type="PROSITE" id="PS51192"/>
    </source>
</evidence>
<evidence type="ECO:0000256" key="15">
    <source>
        <dbReference type="ARBA" id="ARBA00047984"/>
    </source>
</evidence>
<evidence type="ECO:0000256" key="1">
    <source>
        <dbReference type="ARBA" id="ARBA00004496"/>
    </source>
</evidence>
<organism evidence="20">
    <name type="scientific">Hemiscolopendra marginata</name>
    <dbReference type="NCBI Taxonomy" id="943146"/>
    <lineage>
        <taxon>Eukaryota</taxon>
        <taxon>Metazoa</taxon>
        <taxon>Ecdysozoa</taxon>
        <taxon>Arthropoda</taxon>
        <taxon>Myriapoda</taxon>
        <taxon>Chilopoda</taxon>
        <taxon>Pleurostigmophora</taxon>
        <taxon>Scolopendromorpha</taxon>
        <taxon>Scolopendridae</taxon>
        <taxon>Hemiscolopendra</taxon>
    </lineage>
</organism>
<keyword evidence="7" id="KW-0547">Nucleotide-binding</keyword>
<dbReference type="InterPro" id="IPR007502">
    <property type="entry name" value="Helicase-assoc_dom"/>
</dbReference>
<comment type="similarity">
    <text evidence="2">Belongs to the DEAD box helicase family. DEAH subfamily.</text>
</comment>
<evidence type="ECO:0000256" key="8">
    <source>
        <dbReference type="ARBA" id="ARBA00022782"/>
    </source>
</evidence>
<evidence type="ECO:0000256" key="9">
    <source>
        <dbReference type="ARBA" id="ARBA00022801"/>
    </source>
</evidence>
<keyword evidence="14" id="KW-0469">Meiosis</keyword>
<dbReference type="InterPro" id="IPR002999">
    <property type="entry name" value="Tudor"/>
</dbReference>
<evidence type="ECO:0000256" key="5">
    <source>
        <dbReference type="ARBA" id="ARBA00022473"/>
    </source>
</evidence>
<comment type="catalytic activity">
    <reaction evidence="15">
        <text>ATP + H2O = ADP + phosphate + H(+)</text>
        <dbReference type="Rhea" id="RHEA:13065"/>
        <dbReference type="ChEBI" id="CHEBI:15377"/>
        <dbReference type="ChEBI" id="CHEBI:15378"/>
        <dbReference type="ChEBI" id="CHEBI:30616"/>
        <dbReference type="ChEBI" id="CHEBI:43474"/>
        <dbReference type="ChEBI" id="CHEBI:456216"/>
        <dbReference type="EC" id="3.6.4.13"/>
    </reaction>
</comment>
<keyword evidence="8" id="KW-0221">Differentiation</keyword>
<keyword evidence="12" id="KW-0744">Spermatogenesis</keyword>
<dbReference type="SUPFAM" id="SSF52540">
    <property type="entry name" value="P-loop containing nucleoside triphosphate hydrolases"/>
    <property type="match status" value="1"/>
</dbReference>
<keyword evidence="10 20" id="KW-0347">Helicase</keyword>
<dbReference type="Pfam" id="PF00271">
    <property type="entry name" value="Helicase_C"/>
    <property type="match status" value="1"/>
</dbReference>
<evidence type="ECO:0000256" key="3">
    <source>
        <dbReference type="ARBA" id="ARBA00012552"/>
    </source>
</evidence>
<dbReference type="GO" id="GO:0005737">
    <property type="term" value="C:cytoplasm"/>
    <property type="evidence" value="ECO:0007669"/>
    <property type="project" value="UniProtKB-SubCell"/>
</dbReference>
<evidence type="ECO:0000256" key="10">
    <source>
        <dbReference type="ARBA" id="ARBA00022806"/>
    </source>
</evidence>
<feature type="compositionally biased region" description="Basic and acidic residues" evidence="16">
    <location>
        <begin position="46"/>
        <end position="57"/>
    </location>
</feature>
<evidence type="ECO:0000256" key="7">
    <source>
        <dbReference type="ARBA" id="ARBA00022741"/>
    </source>
</evidence>
<dbReference type="Gene3D" id="1.20.120.1080">
    <property type="match status" value="1"/>
</dbReference>
<dbReference type="GO" id="GO:0030154">
    <property type="term" value="P:cell differentiation"/>
    <property type="evidence" value="ECO:0007669"/>
    <property type="project" value="UniProtKB-KW"/>
</dbReference>
<feature type="domain" description="Tudor" evidence="17">
    <location>
        <begin position="964"/>
        <end position="1023"/>
    </location>
</feature>
<dbReference type="Pfam" id="PF00270">
    <property type="entry name" value="DEAD"/>
    <property type="match status" value="1"/>
</dbReference>
<dbReference type="Gene3D" id="2.40.50.90">
    <property type="match status" value="1"/>
</dbReference>
<evidence type="ECO:0000259" key="17">
    <source>
        <dbReference type="PROSITE" id="PS50304"/>
    </source>
</evidence>
<evidence type="ECO:0000259" key="19">
    <source>
        <dbReference type="PROSITE" id="PS51194"/>
    </source>
</evidence>
<dbReference type="Pfam" id="PF21010">
    <property type="entry name" value="HA2_C"/>
    <property type="match status" value="1"/>
</dbReference>
<evidence type="ECO:0000256" key="13">
    <source>
        <dbReference type="ARBA" id="ARBA00023158"/>
    </source>
</evidence>
<dbReference type="GO" id="GO:0007283">
    <property type="term" value="P:spermatogenesis"/>
    <property type="evidence" value="ECO:0007669"/>
    <property type="project" value="UniProtKB-KW"/>
</dbReference>
<dbReference type="Gene3D" id="3.40.50.300">
    <property type="entry name" value="P-loop containing nucleotide triphosphate hydrolases"/>
    <property type="match status" value="2"/>
</dbReference>
<dbReference type="GO" id="GO:0016787">
    <property type="term" value="F:hydrolase activity"/>
    <property type="evidence" value="ECO:0007669"/>
    <property type="project" value="UniProtKB-KW"/>
</dbReference>
<dbReference type="GO" id="GO:0031047">
    <property type="term" value="P:regulatory ncRNA-mediated gene silencing"/>
    <property type="evidence" value="ECO:0007669"/>
    <property type="project" value="UniProtKB-KW"/>
</dbReference>
<dbReference type="Gene3D" id="2.30.30.140">
    <property type="match status" value="1"/>
</dbReference>
<dbReference type="SUPFAM" id="SSF57667">
    <property type="entry name" value="beta-beta-alpha zinc fingers"/>
    <property type="match status" value="1"/>
</dbReference>
<evidence type="ECO:0000256" key="12">
    <source>
        <dbReference type="ARBA" id="ARBA00022871"/>
    </source>
</evidence>
<feature type="region of interest" description="Disordered" evidence="16">
    <location>
        <begin position="76"/>
        <end position="99"/>
    </location>
</feature>
<dbReference type="SMART" id="SM00487">
    <property type="entry name" value="DEXDc"/>
    <property type="match status" value="1"/>
</dbReference>
<dbReference type="GO" id="GO:0051321">
    <property type="term" value="P:meiotic cell cycle"/>
    <property type="evidence" value="ECO:0007669"/>
    <property type="project" value="UniProtKB-KW"/>
</dbReference>
<dbReference type="InterPro" id="IPR027417">
    <property type="entry name" value="P-loop_NTPase"/>
</dbReference>
<keyword evidence="9" id="KW-0378">Hydrolase</keyword>
<dbReference type="CDD" id="cd18791">
    <property type="entry name" value="SF2_C_RHA"/>
    <property type="match status" value="1"/>
</dbReference>
<dbReference type="SUPFAM" id="SSF63748">
    <property type="entry name" value="Tudor/PWWP/MBT"/>
    <property type="match status" value="1"/>
</dbReference>
<keyword evidence="13" id="KW-0943">RNA-mediated gene silencing</keyword>
<dbReference type="InterPro" id="IPR035437">
    <property type="entry name" value="SNase_OB-fold_sf"/>
</dbReference>
<feature type="region of interest" description="Disordered" evidence="16">
    <location>
        <begin position="32"/>
        <end position="57"/>
    </location>
</feature>
<dbReference type="PANTHER" id="PTHR18934">
    <property type="entry name" value="ATP-DEPENDENT RNA HELICASE"/>
    <property type="match status" value="1"/>
</dbReference>
<dbReference type="GO" id="GO:0005524">
    <property type="term" value="F:ATP binding"/>
    <property type="evidence" value="ECO:0007669"/>
    <property type="project" value="UniProtKB-KW"/>
</dbReference>
<evidence type="ECO:0000256" key="14">
    <source>
        <dbReference type="ARBA" id="ARBA00023254"/>
    </source>
</evidence>
<proteinExistence type="inferred from homology"/>
<accession>A0A646QES9</accession>
<dbReference type="PANTHER" id="PTHR18934:SF113">
    <property type="entry name" value="ATP-DEPENDENT RNA HELICASE TDRD9"/>
    <property type="match status" value="1"/>
</dbReference>
<dbReference type="InterPro" id="IPR011545">
    <property type="entry name" value="DEAD/DEAH_box_helicase_dom"/>
</dbReference>
<dbReference type="SMART" id="SM00490">
    <property type="entry name" value="HELICc"/>
    <property type="match status" value="1"/>
</dbReference>
<dbReference type="SMART" id="SM00847">
    <property type="entry name" value="HA2"/>
    <property type="match status" value="1"/>
</dbReference>
<evidence type="ECO:0000256" key="16">
    <source>
        <dbReference type="SAM" id="MobiDB-lite"/>
    </source>
</evidence>
<dbReference type="PROSITE" id="PS50304">
    <property type="entry name" value="TUDOR"/>
    <property type="match status" value="1"/>
</dbReference>
<protein>
    <recommendedName>
        <fullName evidence="4">Probable ATP-dependent RNA helicase spindle-E</fullName>
        <ecNumber evidence="3">3.6.4.13</ecNumber>
    </recommendedName>
</protein>